<gene>
    <name evidence="5" type="ORF">EDC30_104197</name>
</gene>
<reference evidence="5 6" key="1">
    <citation type="submission" date="2019-03" db="EMBL/GenBank/DDBJ databases">
        <title>Genomic Encyclopedia of Type Strains, Phase IV (KMG-IV): sequencing the most valuable type-strain genomes for metagenomic binning, comparative biology and taxonomic classification.</title>
        <authorList>
            <person name="Goeker M."/>
        </authorList>
    </citation>
    <scope>NUCLEOTIDE SEQUENCE [LARGE SCALE GENOMIC DNA]</scope>
    <source>
        <strain evidence="5 6">DSM 7445</strain>
    </source>
</reference>
<dbReference type="PROSITE" id="PS50043">
    <property type="entry name" value="HTH_LUXR_2"/>
    <property type="match status" value="1"/>
</dbReference>
<dbReference type="InterPro" id="IPR000792">
    <property type="entry name" value="Tscrpt_reg_LuxR_C"/>
</dbReference>
<protein>
    <submittedName>
        <fullName evidence="5">LuxR family transcriptional regulator</fullName>
    </submittedName>
</protein>
<evidence type="ECO:0000256" key="2">
    <source>
        <dbReference type="ARBA" id="ARBA00023125"/>
    </source>
</evidence>
<dbReference type="PRINTS" id="PR00038">
    <property type="entry name" value="HTHLUXR"/>
</dbReference>
<proteinExistence type="predicted"/>
<dbReference type="RefSeq" id="WP_165973763.1">
    <property type="nucleotide sequence ID" value="NZ_SLZQ01000004.1"/>
</dbReference>
<name>A0A4R3HX56_PAULE</name>
<evidence type="ECO:0000256" key="1">
    <source>
        <dbReference type="ARBA" id="ARBA00023015"/>
    </source>
</evidence>
<dbReference type="AlphaFoldDB" id="A0A4R3HX56"/>
<evidence type="ECO:0000313" key="6">
    <source>
        <dbReference type="Proteomes" id="UP000295382"/>
    </source>
</evidence>
<dbReference type="PANTHER" id="PTHR44688">
    <property type="entry name" value="DNA-BINDING TRANSCRIPTIONAL ACTIVATOR DEVR_DOSR"/>
    <property type="match status" value="1"/>
</dbReference>
<feature type="domain" description="HTH luxR-type" evidence="4">
    <location>
        <begin position="255"/>
        <end position="320"/>
    </location>
</feature>
<keyword evidence="6" id="KW-1185">Reference proteome</keyword>
<evidence type="ECO:0000313" key="5">
    <source>
        <dbReference type="EMBL" id="TCS37394.1"/>
    </source>
</evidence>
<dbReference type="GO" id="GO:0006355">
    <property type="term" value="P:regulation of DNA-templated transcription"/>
    <property type="evidence" value="ECO:0007669"/>
    <property type="project" value="InterPro"/>
</dbReference>
<dbReference type="Gene3D" id="1.10.10.10">
    <property type="entry name" value="Winged helix-like DNA-binding domain superfamily/Winged helix DNA-binding domain"/>
    <property type="match status" value="1"/>
</dbReference>
<keyword evidence="3" id="KW-0804">Transcription</keyword>
<comment type="caution">
    <text evidence="5">The sequence shown here is derived from an EMBL/GenBank/DDBJ whole genome shotgun (WGS) entry which is preliminary data.</text>
</comment>
<dbReference type="EMBL" id="SLZQ01000004">
    <property type="protein sequence ID" value="TCS37394.1"/>
    <property type="molecule type" value="Genomic_DNA"/>
</dbReference>
<dbReference type="PANTHER" id="PTHR44688:SF16">
    <property type="entry name" value="DNA-BINDING TRANSCRIPTIONAL ACTIVATOR DEVR_DOSR"/>
    <property type="match status" value="1"/>
</dbReference>
<dbReference type="SMART" id="SM00421">
    <property type="entry name" value="HTH_LUXR"/>
    <property type="match status" value="1"/>
</dbReference>
<evidence type="ECO:0000256" key="3">
    <source>
        <dbReference type="ARBA" id="ARBA00023163"/>
    </source>
</evidence>
<dbReference type="InterPro" id="IPR016032">
    <property type="entry name" value="Sig_transdc_resp-reg_C-effctor"/>
</dbReference>
<dbReference type="GO" id="GO:0003677">
    <property type="term" value="F:DNA binding"/>
    <property type="evidence" value="ECO:0007669"/>
    <property type="project" value="UniProtKB-KW"/>
</dbReference>
<dbReference type="SUPFAM" id="SSF46894">
    <property type="entry name" value="C-terminal effector domain of the bipartite response regulators"/>
    <property type="match status" value="1"/>
</dbReference>
<organism evidence="5 6">
    <name type="scientific">Paucimonas lemoignei</name>
    <name type="common">Pseudomonas lemoignei</name>
    <dbReference type="NCBI Taxonomy" id="29443"/>
    <lineage>
        <taxon>Bacteria</taxon>
        <taxon>Pseudomonadati</taxon>
        <taxon>Pseudomonadota</taxon>
        <taxon>Betaproteobacteria</taxon>
        <taxon>Burkholderiales</taxon>
        <taxon>Burkholderiaceae</taxon>
        <taxon>Paucimonas</taxon>
    </lineage>
</organism>
<dbReference type="Pfam" id="PF00196">
    <property type="entry name" value="GerE"/>
    <property type="match status" value="1"/>
</dbReference>
<dbReference type="Proteomes" id="UP000295382">
    <property type="component" value="Unassembled WGS sequence"/>
</dbReference>
<keyword evidence="1" id="KW-0805">Transcription regulation</keyword>
<dbReference type="CDD" id="cd06170">
    <property type="entry name" value="LuxR_C_like"/>
    <property type="match status" value="1"/>
</dbReference>
<sequence>MQAFSRTLIDLYHVAENASLQRFPEEVLRLLQPWIDFDGAVFGMGESQTEAQANLQIVHAHIHNRDASLLADYETVSATDPVTGAFLAGLASPMPVDCQAVYANRQHEQVDAFAHKHQLRHLMLYGDAPSAERSGRWLVLYRSDNRAFQELEADLLHAAWFHVSRAVDINRAVALDRQDPQHARRASALVNPRGLIEAADPQFHALLEHEWPSGGHKSLPQPLLDSAERGQPYRGRRIEVTMRREDAWLVCVACAIEQRGRLTPGEYAVARRFAAGMSNKEIARELGVSPHTVRSQLSNAYAKLDVHDKAELAQRLMTLSP</sequence>
<keyword evidence="2" id="KW-0238">DNA-binding</keyword>
<evidence type="ECO:0000259" key="4">
    <source>
        <dbReference type="PROSITE" id="PS50043"/>
    </source>
</evidence>
<dbReference type="InterPro" id="IPR036388">
    <property type="entry name" value="WH-like_DNA-bd_sf"/>
</dbReference>
<dbReference type="PROSITE" id="PS00622">
    <property type="entry name" value="HTH_LUXR_1"/>
    <property type="match status" value="1"/>
</dbReference>
<accession>A0A4R3HX56</accession>